<keyword evidence="1" id="KW-0443">Lipid metabolism</keyword>
<dbReference type="PANTHER" id="PTHR10336">
    <property type="entry name" value="PHOSPHOINOSITIDE-SPECIFIC PHOSPHOLIPASE C FAMILY PROTEIN"/>
    <property type="match status" value="1"/>
</dbReference>
<dbReference type="GO" id="GO:0007186">
    <property type="term" value="P:G protein-coupled receptor signaling pathway"/>
    <property type="evidence" value="ECO:0007669"/>
    <property type="project" value="TreeGrafter"/>
</dbReference>
<feature type="domain" description="C2" evidence="3">
    <location>
        <begin position="144"/>
        <end position="271"/>
    </location>
</feature>
<dbReference type="InterPro" id="IPR001192">
    <property type="entry name" value="PI-PLC_fam"/>
</dbReference>
<dbReference type="GO" id="GO:0004435">
    <property type="term" value="F:phosphatidylinositol-4,5-bisphosphate phospholipase C activity"/>
    <property type="evidence" value="ECO:0007669"/>
    <property type="project" value="UniProtKB-EC"/>
</dbReference>
<feature type="domain" description="PI-PLC Y-box" evidence="4">
    <location>
        <begin position="25"/>
        <end position="141"/>
    </location>
</feature>
<dbReference type="GO" id="GO:0051209">
    <property type="term" value="P:release of sequestered calcium ion into cytosol"/>
    <property type="evidence" value="ECO:0007669"/>
    <property type="project" value="TreeGrafter"/>
</dbReference>
<dbReference type="KEGG" id="dqu:106751442"/>
<dbReference type="GeneID" id="106751442"/>
<dbReference type="SMART" id="SM00149">
    <property type="entry name" value="PLCYc"/>
    <property type="match status" value="1"/>
</dbReference>
<evidence type="ECO:0000313" key="6">
    <source>
        <dbReference type="RefSeq" id="XP_014487817.1"/>
    </source>
</evidence>
<reference evidence="6" key="1">
    <citation type="submission" date="2025-08" db="UniProtKB">
        <authorList>
            <consortium name="RefSeq"/>
        </authorList>
    </citation>
    <scope>IDENTIFICATION</scope>
</reference>
<feature type="non-terminal residue" evidence="6">
    <location>
        <position position="1"/>
    </location>
</feature>
<dbReference type="Pfam" id="PF00168">
    <property type="entry name" value="C2"/>
    <property type="match status" value="1"/>
</dbReference>
<name>A0A6P3YD82_DINQU</name>
<protein>
    <recommendedName>
        <fullName evidence="1">Phosphoinositide phospholipase C</fullName>
        <ecNumber evidence="1">3.1.4.11</ecNumber>
    </recommendedName>
</protein>
<dbReference type="EC" id="3.1.4.11" evidence="1"/>
<dbReference type="GO" id="GO:0005737">
    <property type="term" value="C:cytoplasm"/>
    <property type="evidence" value="ECO:0007669"/>
    <property type="project" value="TreeGrafter"/>
</dbReference>
<dbReference type="InterPro" id="IPR000008">
    <property type="entry name" value="C2_dom"/>
</dbReference>
<keyword evidence="1" id="KW-0378">Hydrolase</keyword>
<evidence type="ECO:0000256" key="2">
    <source>
        <dbReference type="SAM" id="MobiDB-lite"/>
    </source>
</evidence>
<proteinExistence type="predicted"/>
<dbReference type="PROSITE" id="PS50008">
    <property type="entry name" value="PIPLC_Y_DOMAIN"/>
    <property type="match status" value="1"/>
</dbReference>
<dbReference type="InterPro" id="IPR017946">
    <property type="entry name" value="PLC-like_Pdiesterase_TIM-brl"/>
</dbReference>
<dbReference type="Gene3D" id="2.60.40.150">
    <property type="entry name" value="C2 domain"/>
    <property type="match status" value="1"/>
</dbReference>
<keyword evidence="5" id="KW-1185">Reference proteome</keyword>
<evidence type="ECO:0000313" key="5">
    <source>
        <dbReference type="Proteomes" id="UP000515204"/>
    </source>
</evidence>
<dbReference type="Pfam" id="PF00387">
    <property type="entry name" value="PI-PLC-Y"/>
    <property type="match status" value="1"/>
</dbReference>
<dbReference type="Gene3D" id="3.20.20.190">
    <property type="entry name" value="Phosphatidylinositol (PI) phosphodiesterase"/>
    <property type="match status" value="1"/>
</dbReference>
<dbReference type="PANTHER" id="PTHR10336:SF149">
    <property type="entry name" value="1-PHOSPHATIDYLINOSITOL 4,5-BISPHOSPHATE PHOSPHODIESTERASE CLASSES I AND II"/>
    <property type="match status" value="1"/>
</dbReference>
<evidence type="ECO:0000256" key="1">
    <source>
        <dbReference type="RuleBase" id="RU361133"/>
    </source>
</evidence>
<dbReference type="RefSeq" id="XP_014487817.1">
    <property type="nucleotide sequence ID" value="XM_014632331.1"/>
</dbReference>
<dbReference type="GO" id="GO:0046488">
    <property type="term" value="P:phosphatidylinositol metabolic process"/>
    <property type="evidence" value="ECO:0007669"/>
    <property type="project" value="TreeGrafter"/>
</dbReference>
<dbReference type="CDD" id="cd00275">
    <property type="entry name" value="C2_PLC_like"/>
    <property type="match status" value="1"/>
</dbReference>
<dbReference type="OrthoDB" id="269822at2759"/>
<dbReference type="SUPFAM" id="SSF51695">
    <property type="entry name" value="PLC-like phosphodiesterases"/>
    <property type="match status" value="1"/>
</dbReference>
<organism evidence="5 6">
    <name type="scientific">Dinoponera quadriceps</name>
    <name type="common">South American ant</name>
    <dbReference type="NCBI Taxonomy" id="609295"/>
    <lineage>
        <taxon>Eukaryota</taxon>
        <taxon>Metazoa</taxon>
        <taxon>Ecdysozoa</taxon>
        <taxon>Arthropoda</taxon>
        <taxon>Hexapoda</taxon>
        <taxon>Insecta</taxon>
        <taxon>Pterygota</taxon>
        <taxon>Neoptera</taxon>
        <taxon>Endopterygota</taxon>
        <taxon>Hymenoptera</taxon>
        <taxon>Apocrita</taxon>
        <taxon>Aculeata</taxon>
        <taxon>Formicoidea</taxon>
        <taxon>Formicidae</taxon>
        <taxon>Ponerinae</taxon>
        <taxon>Ponerini</taxon>
        <taxon>Dinoponera</taxon>
    </lineage>
</organism>
<dbReference type="GO" id="GO:0048015">
    <property type="term" value="P:phosphatidylinositol-mediated signaling"/>
    <property type="evidence" value="ECO:0007669"/>
    <property type="project" value="TreeGrafter"/>
</dbReference>
<dbReference type="InterPro" id="IPR035892">
    <property type="entry name" value="C2_domain_sf"/>
</dbReference>
<feature type="region of interest" description="Disordered" evidence="2">
    <location>
        <begin position="290"/>
        <end position="310"/>
    </location>
</feature>
<evidence type="ECO:0000259" key="3">
    <source>
        <dbReference type="PROSITE" id="PS50004"/>
    </source>
</evidence>
<dbReference type="Proteomes" id="UP000515204">
    <property type="component" value="Unplaced"/>
</dbReference>
<dbReference type="AlphaFoldDB" id="A0A6P3YD82"/>
<dbReference type="PRINTS" id="PR00390">
    <property type="entry name" value="PHPHLIPASEC"/>
</dbReference>
<comment type="catalytic activity">
    <reaction evidence="1">
        <text>a 1,2-diacyl-sn-glycero-3-phospho-(1D-myo-inositol-4,5-bisphosphate) + H2O = 1D-myo-inositol 1,4,5-trisphosphate + a 1,2-diacyl-sn-glycerol + H(+)</text>
        <dbReference type="Rhea" id="RHEA:33179"/>
        <dbReference type="ChEBI" id="CHEBI:15377"/>
        <dbReference type="ChEBI" id="CHEBI:15378"/>
        <dbReference type="ChEBI" id="CHEBI:17815"/>
        <dbReference type="ChEBI" id="CHEBI:58456"/>
        <dbReference type="ChEBI" id="CHEBI:203600"/>
        <dbReference type="EC" id="3.1.4.11"/>
    </reaction>
</comment>
<dbReference type="SMART" id="SM00239">
    <property type="entry name" value="C2"/>
    <property type="match status" value="1"/>
</dbReference>
<evidence type="ECO:0000259" key="4">
    <source>
        <dbReference type="PROSITE" id="PS50008"/>
    </source>
</evidence>
<dbReference type="PROSITE" id="PS50004">
    <property type="entry name" value="C2"/>
    <property type="match status" value="1"/>
</dbReference>
<dbReference type="GO" id="GO:0016042">
    <property type="term" value="P:lipid catabolic process"/>
    <property type="evidence" value="ECO:0007669"/>
    <property type="project" value="UniProtKB-KW"/>
</dbReference>
<keyword evidence="1" id="KW-0442">Lipid degradation</keyword>
<dbReference type="SUPFAM" id="SSF49562">
    <property type="entry name" value="C2 domain (Calcium/lipid-binding domain, CaLB)"/>
    <property type="match status" value="1"/>
</dbReference>
<dbReference type="InterPro" id="IPR001711">
    <property type="entry name" value="PLipase_C_Pinositol-sp_Y"/>
</dbReference>
<sequence>LRIGDKVTAPDKASAAKETEAGAEISALVNYVQPVHFNSFESAEKKNRTYEMSSFDEKQATTLLKERPLEFVNYNKHQLSRVYPAGTRFDSSNFMPQVFWNAGCQLVALNYQTLDLAMQLNLGIFEYNQRCGYLLKPEFMRRKDRRLDPFAESTVDGIIAGTVHIHVISAQFLTDKRVGTYVEVDMYGLPADTVRKKFRTKIVPNNGINPIYDEEPFVFKKVVLPEFASIRIAAYEDSGRLIGHRATTCSRTMPRIPTHRVKNGMWTTATIGESVFTRYREGLRSRRAQRACGGSGEPYQISERSRKESGAVVGSHRLSGNTIRGNERSTILKHHRGRVFSHLSSHLLTV</sequence>
<accession>A0A6P3YD82</accession>
<gene>
    <name evidence="6" type="primary">LOC106751442</name>
</gene>